<dbReference type="Pfam" id="PF24693">
    <property type="entry name" value="DUF7660"/>
    <property type="match status" value="1"/>
</dbReference>
<keyword evidence="3" id="KW-1185">Reference proteome</keyword>
<reference evidence="2 3" key="1">
    <citation type="submission" date="2023-06" db="EMBL/GenBank/DDBJ databases">
        <title>Five Gram-positive bacteria isolated from mangrove sediments in Shenzhen, Guangdong, China.</title>
        <authorList>
            <person name="Yu S."/>
            <person name="Zheng W."/>
            <person name="Huang Y."/>
        </authorList>
    </citation>
    <scope>NUCLEOTIDE SEQUENCE [LARGE SCALE GENOMIC DNA]</scope>
    <source>
        <strain evidence="2 3">SaN35-3</strain>
    </source>
</reference>
<accession>A0ABY9JSC2</accession>
<dbReference type="RefSeq" id="WP_226543445.1">
    <property type="nucleotide sequence ID" value="NZ_CP129013.1"/>
</dbReference>
<name>A0ABY9JSC2_9BACI</name>
<dbReference type="Proteomes" id="UP001197974">
    <property type="component" value="Chromosome"/>
</dbReference>
<protein>
    <recommendedName>
        <fullName evidence="1">DUF7660 domain-containing protein</fullName>
    </recommendedName>
</protein>
<gene>
    <name evidence="2" type="ORF">LC087_16470</name>
</gene>
<dbReference type="InterPro" id="IPR056077">
    <property type="entry name" value="DUF7660"/>
</dbReference>
<organism evidence="2 3">
    <name type="scientific">Bacillus carboniphilus</name>
    <dbReference type="NCBI Taxonomy" id="86663"/>
    <lineage>
        <taxon>Bacteria</taxon>
        <taxon>Bacillati</taxon>
        <taxon>Bacillota</taxon>
        <taxon>Bacilli</taxon>
        <taxon>Bacillales</taxon>
        <taxon>Bacillaceae</taxon>
        <taxon>Bacillus</taxon>
    </lineage>
</organism>
<evidence type="ECO:0000313" key="2">
    <source>
        <dbReference type="EMBL" id="WLR42296.1"/>
    </source>
</evidence>
<sequence>MNYNDIESKVVSKNDLVQFIIFLKQDLIKNKKEWENQRIQTFLAGMEGFINDSKSFSDNPKWADFAKILYAGSRYE</sequence>
<feature type="domain" description="DUF7660" evidence="1">
    <location>
        <begin position="12"/>
        <end position="76"/>
    </location>
</feature>
<proteinExistence type="predicted"/>
<evidence type="ECO:0000259" key="1">
    <source>
        <dbReference type="Pfam" id="PF24693"/>
    </source>
</evidence>
<evidence type="ECO:0000313" key="3">
    <source>
        <dbReference type="Proteomes" id="UP001197974"/>
    </source>
</evidence>
<dbReference type="EMBL" id="CP129013">
    <property type="protein sequence ID" value="WLR42296.1"/>
    <property type="molecule type" value="Genomic_DNA"/>
</dbReference>